<gene>
    <name evidence="11" type="ORF">COU46_01560</name>
</gene>
<dbReference type="InterPro" id="IPR036621">
    <property type="entry name" value="Anticodon-bd_dom_sf"/>
</dbReference>
<dbReference type="PRINTS" id="PR01046">
    <property type="entry name" value="TRNASYNTHPRO"/>
</dbReference>
<evidence type="ECO:0000256" key="7">
    <source>
        <dbReference type="ARBA" id="ARBA00023146"/>
    </source>
</evidence>
<dbReference type="PANTHER" id="PTHR42753">
    <property type="entry name" value="MITOCHONDRIAL RIBOSOME PROTEIN L39/PROLYL-TRNA LIGASE FAMILY MEMBER"/>
    <property type="match status" value="1"/>
</dbReference>
<dbReference type="SUPFAM" id="SSF55681">
    <property type="entry name" value="Class II aaRS and biotin synthetases"/>
    <property type="match status" value="1"/>
</dbReference>
<keyword evidence="3" id="KW-0436">Ligase</keyword>
<dbReference type="SUPFAM" id="SSF52954">
    <property type="entry name" value="Class II aaRS ABD-related"/>
    <property type="match status" value="1"/>
</dbReference>
<keyword evidence="6" id="KW-0648">Protein biosynthesis</keyword>
<dbReference type="InterPro" id="IPR045864">
    <property type="entry name" value="aa-tRNA-synth_II/BPL/LPL"/>
</dbReference>
<dbReference type="EMBL" id="PFCN01000018">
    <property type="protein sequence ID" value="PIR70410.1"/>
    <property type="molecule type" value="Genomic_DNA"/>
</dbReference>
<evidence type="ECO:0000256" key="4">
    <source>
        <dbReference type="ARBA" id="ARBA00022741"/>
    </source>
</evidence>
<evidence type="ECO:0000313" key="12">
    <source>
        <dbReference type="Proteomes" id="UP000229383"/>
    </source>
</evidence>
<feature type="domain" description="Aminoacyl-transfer RNA synthetases class-II family profile" evidence="10">
    <location>
        <begin position="38"/>
        <end position="317"/>
    </location>
</feature>
<evidence type="ECO:0000256" key="3">
    <source>
        <dbReference type="ARBA" id="ARBA00022598"/>
    </source>
</evidence>
<reference evidence="12" key="1">
    <citation type="submission" date="2017-09" db="EMBL/GenBank/DDBJ databases">
        <title>Depth-based differentiation of microbial function through sediment-hosted aquifers and enrichment of novel symbionts in the deep terrestrial subsurface.</title>
        <authorList>
            <person name="Probst A.J."/>
            <person name="Ladd B."/>
            <person name="Jarett J.K."/>
            <person name="Geller-Mcgrath D.E."/>
            <person name="Sieber C.M.K."/>
            <person name="Emerson J.B."/>
            <person name="Anantharaman K."/>
            <person name="Thomas B.C."/>
            <person name="Malmstrom R."/>
            <person name="Stieglmeier M."/>
            <person name="Klingl A."/>
            <person name="Woyke T."/>
            <person name="Ryan C.M."/>
            <person name="Banfield J.F."/>
        </authorList>
    </citation>
    <scope>NUCLEOTIDE SEQUENCE [LARGE SCALE GENOMIC DNA]</scope>
</reference>
<comment type="catalytic activity">
    <reaction evidence="9">
        <text>tRNA(Pro) + L-proline + ATP = L-prolyl-tRNA(Pro) + AMP + diphosphate</text>
        <dbReference type="Rhea" id="RHEA:14305"/>
        <dbReference type="Rhea" id="RHEA-COMP:9700"/>
        <dbReference type="Rhea" id="RHEA-COMP:9702"/>
        <dbReference type="ChEBI" id="CHEBI:30616"/>
        <dbReference type="ChEBI" id="CHEBI:33019"/>
        <dbReference type="ChEBI" id="CHEBI:60039"/>
        <dbReference type="ChEBI" id="CHEBI:78442"/>
        <dbReference type="ChEBI" id="CHEBI:78532"/>
        <dbReference type="ChEBI" id="CHEBI:456215"/>
        <dbReference type="EC" id="6.1.1.15"/>
    </reaction>
</comment>
<dbReference type="GO" id="GO:0005829">
    <property type="term" value="C:cytosol"/>
    <property type="evidence" value="ECO:0007669"/>
    <property type="project" value="TreeGrafter"/>
</dbReference>
<proteinExistence type="predicted"/>
<dbReference type="AlphaFoldDB" id="A0A2H0TFT7"/>
<dbReference type="PANTHER" id="PTHR42753:SF2">
    <property type="entry name" value="PROLINE--TRNA LIGASE"/>
    <property type="match status" value="1"/>
</dbReference>
<dbReference type="GO" id="GO:0004827">
    <property type="term" value="F:proline-tRNA ligase activity"/>
    <property type="evidence" value="ECO:0007669"/>
    <property type="project" value="UniProtKB-EC"/>
</dbReference>
<dbReference type="InterPro" id="IPR044140">
    <property type="entry name" value="ProRS_anticodon_short"/>
</dbReference>
<dbReference type="Pfam" id="PF03129">
    <property type="entry name" value="HGTP_anticodon"/>
    <property type="match status" value="1"/>
</dbReference>
<sequence length="413" mass="46732">MRQSELFGKTLRETPSGEVAKNAIFLERGGFVHKTLAGVYSFLPLGWRVLSKIENIVREELNKTGAQEIFLPALHPKENWEKTGRWNTFDALFKISSPHGQKYALGPTHEEIVYPLVGHYLESYKDMPVRIYQIQTKFRDEERAKSGLLRGREFRMKDLYSFHADDKDRDAYYKIVADAYHKIFSRIGVRAIDVEAGGGTFSDLSMEFQIPCEAGEDSIYVCEKCDFGINKELIGENKKDHEIKCSRCGGDTTLKKSSEIGNIFPLKDKFAKDFNLVFKDKDGAEKPVSAGCYGLGTSRLMGTIVEAFSDEKGIVWPREISPADVHLIELSNNDLKVKTDAEKIYSDLKSAGLDVLYDDRSEKRAGEKFADADLMGIPYRMVVSAKTLKENFVELKMRSSQEVELISAREAIN</sequence>
<dbReference type="InterPro" id="IPR002314">
    <property type="entry name" value="aa-tRNA-synt_IIb"/>
</dbReference>
<dbReference type="InterPro" id="IPR002316">
    <property type="entry name" value="Pro-tRNA-ligase_IIa"/>
</dbReference>
<dbReference type="Pfam" id="PF00587">
    <property type="entry name" value="tRNA-synt_2b"/>
    <property type="match status" value="1"/>
</dbReference>
<dbReference type="InterPro" id="IPR050062">
    <property type="entry name" value="Pro-tRNA_synthetase"/>
</dbReference>
<dbReference type="GO" id="GO:0006433">
    <property type="term" value="P:prolyl-tRNA aminoacylation"/>
    <property type="evidence" value="ECO:0007669"/>
    <property type="project" value="InterPro"/>
</dbReference>
<dbReference type="Proteomes" id="UP000229383">
    <property type="component" value="Unassembled WGS sequence"/>
</dbReference>
<evidence type="ECO:0000259" key="10">
    <source>
        <dbReference type="PROSITE" id="PS50862"/>
    </source>
</evidence>
<dbReference type="Gene3D" id="3.30.930.10">
    <property type="entry name" value="Bira Bifunctional Protein, Domain 2"/>
    <property type="match status" value="1"/>
</dbReference>
<dbReference type="GO" id="GO:0005524">
    <property type="term" value="F:ATP binding"/>
    <property type="evidence" value="ECO:0007669"/>
    <property type="project" value="UniProtKB-KW"/>
</dbReference>
<keyword evidence="7" id="KW-0030">Aminoacyl-tRNA synthetase</keyword>
<evidence type="ECO:0000256" key="6">
    <source>
        <dbReference type="ARBA" id="ARBA00022917"/>
    </source>
</evidence>
<dbReference type="EC" id="6.1.1.15" evidence="1"/>
<organism evidence="11 12">
    <name type="scientific">Candidatus Niyogibacteria bacterium CG10_big_fil_rev_8_21_14_0_10_42_19</name>
    <dbReference type="NCBI Taxonomy" id="1974725"/>
    <lineage>
        <taxon>Bacteria</taxon>
        <taxon>Candidatus Niyogiibacteriota</taxon>
    </lineage>
</organism>
<comment type="caution">
    <text evidence="11">The sequence shown here is derived from an EMBL/GenBank/DDBJ whole genome shotgun (WGS) entry which is preliminary data.</text>
</comment>
<feature type="non-terminal residue" evidence="11">
    <location>
        <position position="413"/>
    </location>
</feature>
<name>A0A2H0TFT7_9BACT</name>
<dbReference type="PROSITE" id="PS50862">
    <property type="entry name" value="AA_TRNA_LIGASE_II"/>
    <property type="match status" value="1"/>
</dbReference>
<evidence type="ECO:0000256" key="5">
    <source>
        <dbReference type="ARBA" id="ARBA00022840"/>
    </source>
</evidence>
<keyword evidence="5" id="KW-0067">ATP-binding</keyword>
<accession>A0A2H0TFT7</accession>
<evidence type="ECO:0000256" key="1">
    <source>
        <dbReference type="ARBA" id="ARBA00012831"/>
    </source>
</evidence>
<dbReference type="Gene3D" id="3.40.50.800">
    <property type="entry name" value="Anticodon-binding domain"/>
    <property type="match status" value="1"/>
</dbReference>
<protein>
    <recommendedName>
        <fullName evidence="2">Proline--tRNA ligase</fullName>
        <ecNumber evidence="1">6.1.1.15</ecNumber>
    </recommendedName>
    <alternativeName>
        <fullName evidence="8">Prolyl-tRNA synthetase</fullName>
    </alternativeName>
</protein>
<dbReference type="InterPro" id="IPR004154">
    <property type="entry name" value="Anticodon-bd"/>
</dbReference>
<dbReference type="InterPro" id="IPR006195">
    <property type="entry name" value="aa-tRNA-synth_II"/>
</dbReference>
<evidence type="ECO:0000256" key="9">
    <source>
        <dbReference type="ARBA" id="ARBA00047671"/>
    </source>
</evidence>
<evidence type="ECO:0000313" key="11">
    <source>
        <dbReference type="EMBL" id="PIR70410.1"/>
    </source>
</evidence>
<keyword evidence="4" id="KW-0547">Nucleotide-binding</keyword>
<evidence type="ECO:0000256" key="8">
    <source>
        <dbReference type="ARBA" id="ARBA00029731"/>
    </source>
</evidence>
<dbReference type="CDD" id="cd00861">
    <property type="entry name" value="ProRS_anticodon_short"/>
    <property type="match status" value="1"/>
</dbReference>
<evidence type="ECO:0000256" key="2">
    <source>
        <dbReference type="ARBA" id="ARBA00019110"/>
    </source>
</evidence>